<dbReference type="STRING" id="521011.Mpal_0832"/>
<evidence type="ECO:0000313" key="9">
    <source>
        <dbReference type="Proteomes" id="UP000002457"/>
    </source>
</evidence>
<keyword evidence="2" id="KW-0808">Transferase</keyword>
<dbReference type="GO" id="GO:0071555">
    <property type="term" value="P:cell wall organization"/>
    <property type="evidence" value="ECO:0007669"/>
    <property type="project" value="UniProtKB-KW"/>
</dbReference>
<sequence length="349" mass="40491">MDYNLSYVSDNHCQKWDDFLQKNDDSNVFQQFGWKEIIRKVYGPKPYYLVAEDESGTICGSLPLFLVTGLLFKKKLISVPYVPYGGICCTDDTVREKLLLETLLLVEKLKIDNLEIRSDHCQISPFDDINSPLSMYTNYSTFFLDLSKSVDQAWADIGKNKRNRVRKGESLGLKYEICNGDNDSIDEFYEVYSVNMRRLGTPVHDKRFFRAISSTFKDTMYVANVLFHNDVICSQILLGYKDILISGWGSSLPECRKFSPTNLLDWNSINFGHENGYNWLDFGRSPVNSGNYNYKMRWGAREVPLHYYYLKKKGYISNQNKYSHLSRYWSKIPLSVTKIVGPLIRGKIE</sequence>
<dbReference type="SUPFAM" id="SSF55729">
    <property type="entry name" value="Acyl-CoA N-acyltransferases (Nat)"/>
    <property type="match status" value="2"/>
</dbReference>
<comment type="similarity">
    <text evidence="1">Belongs to the FemABX family.</text>
</comment>
<dbReference type="OrthoDB" id="135106at2157"/>
<keyword evidence="3" id="KW-0133">Cell shape</keyword>
<gene>
    <name evidence="8" type="ordered locus">Mpal_0832</name>
</gene>
<dbReference type="Gene3D" id="3.40.630.30">
    <property type="match status" value="2"/>
</dbReference>
<dbReference type="InterPro" id="IPR050644">
    <property type="entry name" value="PG_Glycine_Bridge_Synth"/>
</dbReference>
<name>B8GGD9_METPE</name>
<dbReference type="EMBL" id="CP001338">
    <property type="protein sequence ID" value="ACL16194.1"/>
    <property type="molecule type" value="Genomic_DNA"/>
</dbReference>
<evidence type="ECO:0000256" key="3">
    <source>
        <dbReference type="ARBA" id="ARBA00022960"/>
    </source>
</evidence>
<dbReference type="GO" id="GO:0044038">
    <property type="term" value="P:cell wall macromolecule biosynthetic process"/>
    <property type="evidence" value="ECO:0007669"/>
    <property type="project" value="InterPro"/>
</dbReference>
<evidence type="ECO:0000256" key="2">
    <source>
        <dbReference type="ARBA" id="ARBA00022679"/>
    </source>
</evidence>
<dbReference type="Pfam" id="PF13480">
    <property type="entry name" value="Acetyltransf_6"/>
    <property type="match status" value="1"/>
</dbReference>
<dbReference type="InterPro" id="IPR038740">
    <property type="entry name" value="BioF2-like_GNAT_dom"/>
</dbReference>
<evidence type="ECO:0000256" key="4">
    <source>
        <dbReference type="ARBA" id="ARBA00022984"/>
    </source>
</evidence>
<keyword evidence="9" id="KW-1185">Reference proteome</keyword>
<dbReference type="PANTHER" id="PTHR36174:SF1">
    <property type="entry name" value="LIPID II:GLYCINE GLYCYLTRANSFERASE"/>
    <property type="match status" value="1"/>
</dbReference>
<feature type="domain" description="BioF2-like acetyltransferase" evidence="7">
    <location>
        <begin position="159"/>
        <end position="295"/>
    </location>
</feature>
<evidence type="ECO:0000256" key="5">
    <source>
        <dbReference type="ARBA" id="ARBA00023315"/>
    </source>
</evidence>
<evidence type="ECO:0000259" key="7">
    <source>
        <dbReference type="Pfam" id="PF13480"/>
    </source>
</evidence>
<dbReference type="InterPro" id="IPR016181">
    <property type="entry name" value="Acyl_CoA_acyltransferase"/>
</dbReference>
<dbReference type="Proteomes" id="UP000002457">
    <property type="component" value="Chromosome"/>
</dbReference>
<accession>B8GGD9</accession>
<keyword evidence="6" id="KW-0961">Cell wall biogenesis/degradation</keyword>
<evidence type="ECO:0000256" key="1">
    <source>
        <dbReference type="ARBA" id="ARBA00009943"/>
    </source>
</evidence>
<proteinExistence type="inferred from homology"/>
<dbReference type="AlphaFoldDB" id="B8GGD9"/>
<dbReference type="eggNOG" id="arCOG03319">
    <property type="taxonomic scope" value="Archaea"/>
</dbReference>
<dbReference type="GeneID" id="7272322"/>
<dbReference type="InterPro" id="IPR003447">
    <property type="entry name" value="FEMABX"/>
</dbReference>
<evidence type="ECO:0000256" key="6">
    <source>
        <dbReference type="ARBA" id="ARBA00023316"/>
    </source>
</evidence>
<reference evidence="8 9" key="1">
    <citation type="journal article" date="2015" name="Genome Announc.">
        <title>Complete Genome Sequence of Methanosphaerula palustris E1-9CT, a Hydrogenotrophic Methanogen Isolated from a Minerotrophic Fen Peatland.</title>
        <authorList>
            <person name="Cadillo-Quiroz H."/>
            <person name="Browne P."/>
            <person name="Kyrpides N."/>
            <person name="Woyke T."/>
            <person name="Goodwin L."/>
            <person name="Detter C."/>
            <person name="Yavitt J.B."/>
            <person name="Zinder S.H."/>
        </authorList>
    </citation>
    <scope>NUCLEOTIDE SEQUENCE [LARGE SCALE GENOMIC DNA]</scope>
    <source>
        <strain evidence="9">ATCC BAA-1556 / DSM 19958 / E1-9c</strain>
    </source>
</reference>
<keyword evidence="4" id="KW-0573">Peptidoglycan synthesis</keyword>
<keyword evidence="5" id="KW-0012">Acyltransferase</keyword>
<dbReference type="RefSeq" id="WP_012617513.1">
    <property type="nucleotide sequence ID" value="NC_011832.1"/>
</dbReference>
<dbReference type="PROSITE" id="PS51191">
    <property type="entry name" value="FEMABX"/>
    <property type="match status" value="1"/>
</dbReference>
<dbReference type="KEGG" id="mpl:Mpal_0832"/>
<protein>
    <recommendedName>
        <fullName evidence="7">BioF2-like acetyltransferase domain-containing protein</fullName>
    </recommendedName>
</protein>
<organism evidence="8 9">
    <name type="scientific">Methanosphaerula palustris (strain ATCC BAA-1556 / DSM 19958 / E1-9c)</name>
    <dbReference type="NCBI Taxonomy" id="521011"/>
    <lineage>
        <taxon>Archaea</taxon>
        <taxon>Methanobacteriati</taxon>
        <taxon>Methanobacteriota</taxon>
        <taxon>Stenosarchaea group</taxon>
        <taxon>Methanomicrobia</taxon>
        <taxon>Methanomicrobiales</taxon>
        <taxon>Methanoregulaceae</taxon>
        <taxon>Methanosphaerula</taxon>
    </lineage>
</organism>
<dbReference type="PANTHER" id="PTHR36174">
    <property type="entry name" value="LIPID II:GLYCINE GLYCYLTRANSFERASE"/>
    <property type="match status" value="1"/>
</dbReference>
<dbReference type="HOGENOM" id="CLU_042156_0_0_2"/>
<dbReference type="GO" id="GO:0016755">
    <property type="term" value="F:aminoacyltransferase activity"/>
    <property type="evidence" value="ECO:0007669"/>
    <property type="project" value="InterPro"/>
</dbReference>
<evidence type="ECO:0000313" key="8">
    <source>
        <dbReference type="EMBL" id="ACL16194.1"/>
    </source>
</evidence>
<dbReference type="GO" id="GO:0008360">
    <property type="term" value="P:regulation of cell shape"/>
    <property type="evidence" value="ECO:0007669"/>
    <property type="project" value="UniProtKB-KW"/>
</dbReference>